<keyword evidence="1" id="KW-0472">Membrane</keyword>
<dbReference type="RefSeq" id="WP_233487539.1">
    <property type="nucleotide sequence ID" value="NZ_CP051181.1"/>
</dbReference>
<feature type="transmembrane region" description="Helical" evidence="1">
    <location>
        <begin position="7"/>
        <end position="26"/>
    </location>
</feature>
<feature type="transmembrane region" description="Helical" evidence="1">
    <location>
        <begin position="81"/>
        <end position="102"/>
    </location>
</feature>
<sequence length="164" mass="18420">MPVSSFIPRAIGLVVTIGFSVAAGYWGQPLVSNNTDAINTIVTVFSILAGFLIAVITFLGDPGARGWDQLQLDKKSMEAKLWRHEVLFYLYLVTLGLALFMFVLPEEYEKTTLWLERLFVGSAVFVFLASFALPQSLSALQMERYQSKLDDDLPQVLKDLHKEE</sequence>
<gene>
    <name evidence="2" type="ORF">TG4357_03302</name>
</gene>
<dbReference type="AlphaFoldDB" id="A0A0P1G2G1"/>
<keyword evidence="1" id="KW-0812">Transmembrane</keyword>
<evidence type="ECO:0000313" key="3">
    <source>
        <dbReference type="Proteomes" id="UP000051587"/>
    </source>
</evidence>
<keyword evidence="1" id="KW-1133">Transmembrane helix</keyword>
<feature type="transmembrane region" description="Helical" evidence="1">
    <location>
        <begin position="114"/>
        <end position="134"/>
    </location>
</feature>
<evidence type="ECO:0000313" key="2">
    <source>
        <dbReference type="EMBL" id="CUH67951.1"/>
    </source>
</evidence>
<reference evidence="2 3" key="1">
    <citation type="submission" date="2015-09" db="EMBL/GenBank/DDBJ databases">
        <authorList>
            <consortium name="Swine Surveillance"/>
        </authorList>
    </citation>
    <scope>NUCLEOTIDE SEQUENCE [LARGE SCALE GENOMIC DNA]</scope>
    <source>
        <strain evidence="2 3">CECT 4357</strain>
    </source>
</reference>
<dbReference type="EMBL" id="CYSA01000027">
    <property type="protein sequence ID" value="CUH67951.1"/>
    <property type="molecule type" value="Genomic_DNA"/>
</dbReference>
<protein>
    <submittedName>
        <fullName evidence="2">Uncharacterized protein</fullName>
    </submittedName>
</protein>
<keyword evidence="3" id="KW-1185">Reference proteome</keyword>
<evidence type="ECO:0000256" key="1">
    <source>
        <dbReference type="SAM" id="Phobius"/>
    </source>
</evidence>
<dbReference type="Proteomes" id="UP000051587">
    <property type="component" value="Unassembled WGS sequence"/>
</dbReference>
<feature type="transmembrane region" description="Helical" evidence="1">
    <location>
        <begin position="38"/>
        <end position="60"/>
    </location>
</feature>
<accession>A0A0P1G2G1</accession>
<organism evidence="2 3">
    <name type="scientific">Thalassovita gelatinovora</name>
    <name type="common">Thalassobius gelatinovorus</name>
    <dbReference type="NCBI Taxonomy" id="53501"/>
    <lineage>
        <taxon>Bacteria</taxon>
        <taxon>Pseudomonadati</taxon>
        <taxon>Pseudomonadota</taxon>
        <taxon>Alphaproteobacteria</taxon>
        <taxon>Rhodobacterales</taxon>
        <taxon>Roseobacteraceae</taxon>
        <taxon>Thalassovita</taxon>
    </lineage>
</organism>
<name>A0A0P1G2G1_THAGE</name>
<proteinExistence type="predicted"/>